<sequence length="218" mass="24262">MKSPAPRANHPWKEGSCAERLRQGSPRLRGAAEKMRRIYKMFCSSAQLLKLKYLFSIRKWLRALAQSHEVRGLGTSQAPQRDSGCLSHASSRHLSTTTAPESELKPFLGLARASSSLPSPPESRAVQRPLLVTYLASLLMDLGTGLPFPALKIGECHSAAGRDVSAAFAWEERVPSGWRRRSGRHAAGWPEKRRILYHCATWEALCQDCSHSHHVESK</sequence>
<protein>
    <submittedName>
        <fullName evidence="1">Uncharacterized protein</fullName>
    </submittedName>
</protein>
<organism evidence="1 2">
    <name type="scientific">Rangifer tarandus platyrhynchus</name>
    <name type="common">Svalbard reindeer</name>
    <dbReference type="NCBI Taxonomy" id="3082113"/>
    <lineage>
        <taxon>Eukaryota</taxon>
        <taxon>Metazoa</taxon>
        <taxon>Chordata</taxon>
        <taxon>Craniata</taxon>
        <taxon>Vertebrata</taxon>
        <taxon>Euteleostomi</taxon>
        <taxon>Mammalia</taxon>
        <taxon>Eutheria</taxon>
        <taxon>Laurasiatheria</taxon>
        <taxon>Artiodactyla</taxon>
        <taxon>Ruminantia</taxon>
        <taxon>Pecora</taxon>
        <taxon>Cervidae</taxon>
        <taxon>Odocoileinae</taxon>
        <taxon>Rangifer</taxon>
    </lineage>
</organism>
<proteinExistence type="predicted"/>
<reference evidence="1" key="2">
    <citation type="submission" date="2025-03" db="EMBL/GenBank/DDBJ databases">
        <authorList>
            <consortium name="ELIXIR-Norway"/>
            <consortium name="Elixir Norway"/>
        </authorList>
    </citation>
    <scope>NUCLEOTIDE SEQUENCE</scope>
</reference>
<evidence type="ECO:0000313" key="2">
    <source>
        <dbReference type="Proteomes" id="UP001162501"/>
    </source>
</evidence>
<dbReference type="Proteomes" id="UP001162501">
    <property type="component" value="Chromosome 8"/>
</dbReference>
<gene>
    <name evidence="1" type="ORF">MRATA1EN22A_LOCUS27173</name>
</gene>
<evidence type="ECO:0000313" key="1">
    <source>
        <dbReference type="EMBL" id="CAN0561355.1"/>
    </source>
</evidence>
<accession>A0AC60A6P5</accession>
<dbReference type="EMBL" id="OX596092">
    <property type="protein sequence ID" value="CAN0561355.1"/>
    <property type="molecule type" value="Genomic_DNA"/>
</dbReference>
<reference evidence="1" key="1">
    <citation type="submission" date="2023-05" db="EMBL/GenBank/DDBJ databases">
        <authorList>
            <consortium name="ELIXIR-Norway"/>
        </authorList>
    </citation>
    <scope>NUCLEOTIDE SEQUENCE</scope>
</reference>
<name>A0AC60A6P5_RANTA</name>